<organism evidence="1 2">
    <name type="scientific">Nonomuraea africana</name>
    <dbReference type="NCBI Taxonomy" id="46171"/>
    <lineage>
        <taxon>Bacteria</taxon>
        <taxon>Bacillati</taxon>
        <taxon>Actinomycetota</taxon>
        <taxon>Actinomycetes</taxon>
        <taxon>Streptosporangiales</taxon>
        <taxon>Streptosporangiaceae</taxon>
        <taxon>Nonomuraea</taxon>
    </lineage>
</organism>
<accession>A0ABR9KR32</accession>
<name>A0ABR9KR32_9ACTN</name>
<comment type="caution">
    <text evidence="1">The sequence shown here is derived from an EMBL/GenBank/DDBJ whole genome shotgun (WGS) entry which is preliminary data.</text>
</comment>
<sequence>MAARLDPTAFRDPVATTRIALKSLARCYLELDDEIADLEDLIEPLVRELATSLLNAVPYIRRVGRGTMKPE</sequence>
<proteinExistence type="predicted"/>
<protein>
    <submittedName>
        <fullName evidence="1">Uncharacterized protein</fullName>
    </submittedName>
</protein>
<reference evidence="1 2" key="1">
    <citation type="submission" date="2020-10" db="EMBL/GenBank/DDBJ databases">
        <title>Sequencing the genomes of 1000 actinobacteria strains.</title>
        <authorList>
            <person name="Klenk H.-P."/>
        </authorList>
    </citation>
    <scope>NUCLEOTIDE SEQUENCE [LARGE SCALE GENOMIC DNA]</scope>
    <source>
        <strain evidence="1 2">DSM 43748</strain>
    </source>
</reference>
<gene>
    <name evidence="1" type="ORF">H4W81_006776</name>
</gene>
<dbReference type="Proteomes" id="UP000661607">
    <property type="component" value="Unassembled WGS sequence"/>
</dbReference>
<evidence type="ECO:0000313" key="1">
    <source>
        <dbReference type="EMBL" id="MBE1563997.1"/>
    </source>
</evidence>
<dbReference type="EMBL" id="JADBEF010000001">
    <property type="protein sequence ID" value="MBE1563997.1"/>
    <property type="molecule type" value="Genomic_DNA"/>
</dbReference>
<keyword evidence="2" id="KW-1185">Reference proteome</keyword>
<evidence type="ECO:0000313" key="2">
    <source>
        <dbReference type="Proteomes" id="UP000661607"/>
    </source>
</evidence>